<keyword evidence="7" id="KW-0539">Nucleus</keyword>
<comment type="subcellular location">
    <subcellularLocation>
        <location evidence="1">Nucleus</location>
    </subcellularLocation>
</comment>
<dbReference type="GO" id="GO:0005634">
    <property type="term" value="C:nucleus"/>
    <property type="evidence" value="ECO:0007669"/>
    <property type="project" value="UniProtKB-SubCell"/>
</dbReference>
<dbReference type="Pfam" id="PF00172">
    <property type="entry name" value="Zn_clus"/>
    <property type="match status" value="1"/>
</dbReference>
<keyword evidence="5" id="KW-0238">DNA-binding</keyword>
<dbReference type="Gene3D" id="4.10.240.10">
    <property type="entry name" value="Zn(2)-C6 fungal-type DNA-binding domain"/>
    <property type="match status" value="1"/>
</dbReference>
<evidence type="ECO:0000313" key="11">
    <source>
        <dbReference type="Proteomes" id="UP000054466"/>
    </source>
</evidence>
<accession>A0A0D1ZMD0</accession>
<evidence type="ECO:0000256" key="6">
    <source>
        <dbReference type="ARBA" id="ARBA00023163"/>
    </source>
</evidence>
<keyword evidence="4" id="KW-0805">Transcription regulation</keyword>
<dbReference type="PROSITE" id="PS00463">
    <property type="entry name" value="ZN2_CY6_FUNGAL_1"/>
    <property type="match status" value="1"/>
</dbReference>
<evidence type="ECO:0000256" key="2">
    <source>
        <dbReference type="ARBA" id="ARBA00022723"/>
    </source>
</evidence>
<dbReference type="STRING" id="569365.A0A0D1ZMD0"/>
<feature type="compositionally biased region" description="Low complexity" evidence="8">
    <location>
        <begin position="119"/>
        <end position="129"/>
    </location>
</feature>
<feature type="region of interest" description="Disordered" evidence="8">
    <location>
        <begin position="109"/>
        <end position="131"/>
    </location>
</feature>
<feature type="domain" description="Zn(2)-C6 fungal-type" evidence="9">
    <location>
        <begin position="32"/>
        <end position="62"/>
    </location>
</feature>
<evidence type="ECO:0000256" key="8">
    <source>
        <dbReference type="SAM" id="MobiDB-lite"/>
    </source>
</evidence>
<dbReference type="EMBL" id="KN847042">
    <property type="protein sequence ID" value="KIW29111.1"/>
    <property type="molecule type" value="Genomic_DNA"/>
</dbReference>
<dbReference type="OrthoDB" id="2154091at2759"/>
<dbReference type="GO" id="GO:0003677">
    <property type="term" value="F:DNA binding"/>
    <property type="evidence" value="ECO:0007669"/>
    <property type="project" value="UniProtKB-KW"/>
</dbReference>
<dbReference type="PANTHER" id="PTHR31313">
    <property type="entry name" value="TY1 ENHANCER ACTIVATOR"/>
    <property type="match status" value="1"/>
</dbReference>
<name>A0A0D1ZMD0_9EURO</name>
<organism evidence="10 11">
    <name type="scientific">Cladophialophora immunda</name>
    <dbReference type="NCBI Taxonomy" id="569365"/>
    <lineage>
        <taxon>Eukaryota</taxon>
        <taxon>Fungi</taxon>
        <taxon>Dikarya</taxon>
        <taxon>Ascomycota</taxon>
        <taxon>Pezizomycotina</taxon>
        <taxon>Eurotiomycetes</taxon>
        <taxon>Chaetothyriomycetidae</taxon>
        <taxon>Chaetothyriales</taxon>
        <taxon>Herpotrichiellaceae</taxon>
        <taxon>Cladophialophora</taxon>
    </lineage>
</organism>
<gene>
    <name evidence="10" type="ORF">PV07_04948</name>
</gene>
<dbReference type="SUPFAM" id="SSF57701">
    <property type="entry name" value="Zn2/Cys6 DNA-binding domain"/>
    <property type="match status" value="1"/>
</dbReference>
<dbReference type="SMART" id="SM00066">
    <property type="entry name" value="GAL4"/>
    <property type="match status" value="1"/>
</dbReference>
<dbReference type="HOGENOM" id="CLU_007003_4_1_1"/>
<dbReference type="GO" id="GO:0006351">
    <property type="term" value="P:DNA-templated transcription"/>
    <property type="evidence" value="ECO:0007669"/>
    <property type="project" value="InterPro"/>
</dbReference>
<dbReference type="RefSeq" id="XP_016249327.1">
    <property type="nucleotide sequence ID" value="XM_016391808.1"/>
</dbReference>
<dbReference type="GeneID" id="27344142"/>
<evidence type="ECO:0000256" key="3">
    <source>
        <dbReference type="ARBA" id="ARBA00022833"/>
    </source>
</evidence>
<dbReference type="InterPro" id="IPR036864">
    <property type="entry name" value="Zn2-C6_fun-type_DNA-bd_sf"/>
</dbReference>
<keyword evidence="2" id="KW-0479">Metal-binding</keyword>
<reference evidence="10 11" key="1">
    <citation type="submission" date="2015-01" db="EMBL/GenBank/DDBJ databases">
        <title>The Genome Sequence of Cladophialophora immunda CBS83496.</title>
        <authorList>
            <consortium name="The Broad Institute Genomics Platform"/>
            <person name="Cuomo C."/>
            <person name="de Hoog S."/>
            <person name="Gorbushina A."/>
            <person name="Stielow B."/>
            <person name="Teixiera M."/>
            <person name="Abouelleil A."/>
            <person name="Chapman S.B."/>
            <person name="Priest M."/>
            <person name="Young S.K."/>
            <person name="Wortman J."/>
            <person name="Nusbaum C."/>
            <person name="Birren B."/>
        </authorList>
    </citation>
    <scope>NUCLEOTIDE SEQUENCE [LARGE SCALE GENOMIC DNA]</scope>
    <source>
        <strain evidence="10 11">CBS 83496</strain>
    </source>
</reference>
<sequence length="758" mass="84581">MARSRADGNDNEATGAAPGQEKHRKARKYGFACANCRRRKVRCDGALPSCRRCRTSGLKCCFDKSPSIAHSVALQTRLDAYESLMDRLECANDGERLRILKEHFDQDANRRQRDPIIPDGPLSDSPHSDLPSDEEMIANETSVDVDGRICFFGTTSLYHYKPDQSTAPRMHPLGELASTMFPGPQVATPTSQLLDSPSDFLNPVEQPDIKSFLNTHVSSEICNELLETYWCWPHNIHFVLCRKIFMRDLIAGGPYVTPFLVNAALAQGARYSDRADASELGNYFAEQAVNLMAAEIQKDSSIPTIQALLILSGHESIIGRASQAWLFSGMAFRMMRDMGMHIHERKLSLAGQFSQVELAMRRQIMWSCYTCDKALSLLLGRAPTIHDTVALPTPETMLDGEETEEEEWKPRFATTSMLEIGVSQKAKTNSRFAAYCRLCVIIDRILTTLYYRRKAYADPQQLQGFLESSVEKLEEFALSLPPDLFIREDCRLIACPPLHILILNLLYHATFILLCRPYRSQLPRAREMATSAAEMIDRLIMLHIRRFGFRIVTYLESYTMFVASTINVLDLKDGIDKDGARARLALNLEVLRSATGTPSSTRCVTSSPSIARCVEIIETLLRENEKPLGADRPQHDKGPSSPAGMQEADTGAMPGHQQPNGNPLAAMAQQPPSFESHVPHPLAFSIQDTCGRGEAPPFSDFEPTYFDNWPAFFDNEPPAFQSEQSFFDAVSALPAPLPGRSCSMDMGITRPSGHDVVE</sequence>
<proteinExistence type="predicted"/>
<dbReference type="CDD" id="cd12148">
    <property type="entry name" value="fungal_TF_MHR"/>
    <property type="match status" value="1"/>
</dbReference>
<dbReference type="Pfam" id="PF04082">
    <property type="entry name" value="Fungal_trans"/>
    <property type="match status" value="1"/>
</dbReference>
<dbReference type="GO" id="GO:0000981">
    <property type="term" value="F:DNA-binding transcription factor activity, RNA polymerase II-specific"/>
    <property type="evidence" value="ECO:0007669"/>
    <property type="project" value="InterPro"/>
</dbReference>
<evidence type="ECO:0000256" key="5">
    <source>
        <dbReference type="ARBA" id="ARBA00023125"/>
    </source>
</evidence>
<keyword evidence="11" id="KW-1185">Reference proteome</keyword>
<feature type="compositionally biased region" description="Basic and acidic residues" evidence="8">
    <location>
        <begin position="624"/>
        <end position="638"/>
    </location>
</feature>
<dbReference type="InterPro" id="IPR001138">
    <property type="entry name" value="Zn2Cys6_DnaBD"/>
</dbReference>
<dbReference type="PROSITE" id="PS50048">
    <property type="entry name" value="ZN2_CY6_FUNGAL_2"/>
    <property type="match status" value="1"/>
</dbReference>
<dbReference type="VEuPathDB" id="FungiDB:PV07_04948"/>
<evidence type="ECO:0000256" key="1">
    <source>
        <dbReference type="ARBA" id="ARBA00004123"/>
    </source>
</evidence>
<dbReference type="GO" id="GO:0008270">
    <property type="term" value="F:zinc ion binding"/>
    <property type="evidence" value="ECO:0007669"/>
    <property type="project" value="InterPro"/>
</dbReference>
<keyword evidence="3" id="KW-0862">Zinc</keyword>
<dbReference type="AlphaFoldDB" id="A0A0D1ZMD0"/>
<dbReference type="InterPro" id="IPR051615">
    <property type="entry name" value="Transcr_Regulatory_Elem"/>
</dbReference>
<dbReference type="InterPro" id="IPR007219">
    <property type="entry name" value="XnlR_reg_dom"/>
</dbReference>
<evidence type="ECO:0000313" key="10">
    <source>
        <dbReference type="EMBL" id="KIW29111.1"/>
    </source>
</evidence>
<evidence type="ECO:0000256" key="7">
    <source>
        <dbReference type="ARBA" id="ARBA00023242"/>
    </source>
</evidence>
<dbReference type="Proteomes" id="UP000054466">
    <property type="component" value="Unassembled WGS sequence"/>
</dbReference>
<protein>
    <recommendedName>
        <fullName evidence="9">Zn(2)-C6 fungal-type domain-containing protein</fullName>
    </recommendedName>
</protein>
<dbReference type="CDD" id="cd00067">
    <property type="entry name" value="GAL4"/>
    <property type="match status" value="1"/>
</dbReference>
<evidence type="ECO:0000259" key="9">
    <source>
        <dbReference type="PROSITE" id="PS50048"/>
    </source>
</evidence>
<feature type="region of interest" description="Disordered" evidence="8">
    <location>
        <begin position="624"/>
        <end position="662"/>
    </location>
</feature>
<feature type="region of interest" description="Disordered" evidence="8">
    <location>
        <begin position="1"/>
        <end position="23"/>
    </location>
</feature>
<dbReference type="SMART" id="SM00906">
    <property type="entry name" value="Fungal_trans"/>
    <property type="match status" value="1"/>
</dbReference>
<keyword evidence="6" id="KW-0804">Transcription</keyword>
<dbReference type="PANTHER" id="PTHR31313:SF85">
    <property type="entry name" value="ZN(II)2CYS6 TRANSCRIPTION FACTOR (EUROFUNG)"/>
    <property type="match status" value="1"/>
</dbReference>
<evidence type="ECO:0000256" key="4">
    <source>
        <dbReference type="ARBA" id="ARBA00023015"/>
    </source>
</evidence>